<dbReference type="InterPro" id="IPR013762">
    <property type="entry name" value="Integrase-like_cat_sf"/>
</dbReference>
<dbReference type="Gene3D" id="3.30.70.270">
    <property type="match status" value="1"/>
</dbReference>
<comment type="caution">
    <text evidence="5">The sequence shown here is derived from an EMBL/GenBank/DDBJ whole genome shotgun (WGS) entry which is preliminary data.</text>
</comment>
<feature type="region of interest" description="Disordered" evidence="3">
    <location>
        <begin position="1"/>
        <end position="123"/>
    </location>
</feature>
<reference evidence="5" key="1">
    <citation type="submission" date="2021-11" db="EMBL/GenBank/DDBJ databases">
        <authorList>
            <person name="Schell T."/>
        </authorList>
    </citation>
    <scope>NUCLEOTIDE SEQUENCE</scope>
    <source>
        <strain evidence="5">M5</strain>
    </source>
</reference>
<dbReference type="CDD" id="cd03714">
    <property type="entry name" value="RT_DIRS1"/>
    <property type="match status" value="1"/>
</dbReference>
<dbReference type="SUPFAM" id="SSF56672">
    <property type="entry name" value="DNA/RNA polymerases"/>
    <property type="match status" value="1"/>
</dbReference>
<dbReference type="OrthoDB" id="6083831at2759"/>
<feature type="compositionally biased region" description="Basic and acidic residues" evidence="3">
    <location>
        <begin position="44"/>
        <end position="54"/>
    </location>
</feature>
<dbReference type="PANTHER" id="PTHR33050">
    <property type="entry name" value="REVERSE TRANSCRIPTASE DOMAIN-CONTAINING PROTEIN"/>
    <property type="match status" value="1"/>
</dbReference>
<dbReference type="InterPro" id="IPR043502">
    <property type="entry name" value="DNA/RNA_pol_sf"/>
</dbReference>
<gene>
    <name evidence="5" type="ORF">DGAL_LOCUS7550</name>
</gene>
<feature type="domain" description="Reverse transcriptase" evidence="4">
    <location>
        <begin position="419"/>
        <end position="601"/>
    </location>
</feature>
<feature type="region of interest" description="Disordered" evidence="3">
    <location>
        <begin position="289"/>
        <end position="326"/>
    </location>
</feature>
<feature type="compositionally biased region" description="Low complexity" evidence="3">
    <location>
        <begin position="1"/>
        <end position="18"/>
    </location>
</feature>
<evidence type="ECO:0000313" key="6">
    <source>
        <dbReference type="Proteomes" id="UP000789390"/>
    </source>
</evidence>
<dbReference type="AlphaFoldDB" id="A0A8J2RL86"/>
<accession>A0A8J2RL86</accession>
<dbReference type="SUPFAM" id="SSF56349">
    <property type="entry name" value="DNA breaking-rejoining enzymes"/>
    <property type="match status" value="1"/>
</dbReference>
<evidence type="ECO:0000256" key="3">
    <source>
        <dbReference type="SAM" id="MobiDB-lite"/>
    </source>
</evidence>
<dbReference type="Pfam" id="PF00078">
    <property type="entry name" value="RVT_1"/>
    <property type="match status" value="1"/>
</dbReference>
<dbReference type="Proteomes" id="UP000789390">
    <property type="component" value="Unassembled WGS sequence"/>
</dbReference>
<dbReference type="Gene3D" id="3.10.10.10">
    <property type="entry name" value="HIV Type 1 Reverse Transcriptase, subunit A, domain 1"/>
    <property type="match status" value="1"/>
</dbReference>
<dbReference type="CDD" id="cd09275">
    <property type="entry name" value="RNase_HI_RT_DIRS1"/>
    <property type="match status" value="1"/>
</dbReference>
<dbReference type="InterPro" id="IPR011010">
    <property type="entry name" value="DNA_brk_join_enz"/>
</dbReference>
<dbReference type="InterPro" id="IPR010998">
    <property type="entry name" value="Integrase_recombinase_N"/>
</dbReference>
<evidence type="ECO:0000313" key="5">
    <source>
        <dbReference type="EMBL" id="CAH0104639.1"/>
    </source>
</evidence>
<feature type="compositionally biased region" description="Basic and acidic residues" evidence="3">
    <location>
        <begin position="19"/>
        <end position="36"/>
    </location>
</feature>
<sequence length="1267" mass="139733">MARSSDSESASGSSSSSSDDSRRSDRGYRRSGRDSRGSGAGASRETKEGSDDRRRTRRPTPQLKQPPQPQPQPRNGEFDLLDPEDVPIAPPRKRSRGETDDSTSRKFSVSRSRSKKFRKAMSSCLPPSDARMIRKYYEPKFLKRSVSLHCPKIDHSMARRMKERKGPELTKVEQKEKALTSIQFKLLDIARPLLFVSESLAADKTDANLDVQDACSDSIRLLGHAFASITAKRRENILKFTDPRFESLLKEPERFDLDESDELFGRSFLRSMVQDADNDAKLRIVNRASNSVQRQSGHSGPSGSSHHHGREGGRHSASSNFPSGSNRGGFNNNFSGKGYVNPSTSLFCDLGYVGGRVRFDADFWPTLTNDQWVIRSVSEGVRIPFVSFHSVPFTQSNMGMSAELEAICDTEVQSLLQKKAIEIVPETELCFVSGLFVIPKRTGGYRPIVNLKNLNRYVEYHHFKMEGVQILKDTIRPLDFFTKIDLKDAYLTVPIFHEHKKFLQIKWKGVLYQFTCLCFGLASAPWSFTKLLKPVVAFCRKRGIRLIIYLDDILILNESKIGAERDFELVVSILERCGFLINHEKSIGVASRKIEYLGLIVDSHFLSLSLLEEKVASIVNLCEAALKTTLVSLRDIAKLLGNFAWAIQAIPFAQAHYRSLQRVYISESERSRGDLQIKVPLSAGAKDDLLWWVRNVAMANGKPMTAVEPDLILFSDACLTGWGAVLNSSRARGPWTSRDSSRHINELELMAALHALESFASEATKISVRIMMDNVTAVNYVNKAGGTNLSTGIDESRGGFSVQSSHGRERLDARPGSLFENQLSLDSEDRSVCIGLESATGGIRELAPPAVGQGDRRFQYGLAASAGLRLPAFCPDPALPGKNQEGSSRANVGGAVLADAALVPITAGTSMRNAAGNSSDRGPSSRPDRDSTPPPGGRRPTANRLAVVRSNYEARGIPNRVIKYLLAADRASTSATYQSAWNAWIDWCVKRNQDSLSPSLNVVLDFLCSLADQGKAYRSVNVYRSMLSVTVEKIEGFDVGKHPLVIRLMKGIFTSNPPSAKYSGFWDVNVVIVYLESLGPNANLSFKQLTLKLTVLLALTSLCRISELAAIEQSSIAVSNFGVKFALFILRKNQKKGPLKSFTLARLNPESLTCPVACMSAYLIKSFDFRSPVFGKTLLLGLKAPHKSVGASTVARWIKEVLTNSGIDVNLFSAHSTRGAAASKAFASGIPVERILKAGNWATESVFSRHYQRPVVDPEPDGLAIVN</sequence>
<dbReference type="InterPro" id="IPR000477">
    <property type="entry name" value="RT_dom"/>
</dbReference>
<dbReference type="SUPFAM" id="SSF47823">
    <property type="entry name" value="lambda integrase-like, N-terminal domain"/>
    <property type="match status" value="1"/>
</dbReference>
<dbReference type="InterPro" id="IPR043128">
    <property type="entry name" value="Rev_trsase/Diguanyl_cyclase"/>
</dbReference>
<evidence type="ECO:0000256" key="2">
    <source>
        <dbReference type="ARBA" id="ARBA00023172"/>
    </source>
</evidence>
<organism evidence="5 6">
    <name type="scientific">Daphnia galeata</name>
    <dbReference type="NCBI Taxonomy" id="27404"/>
    <lineage>
        <taxon>Eukaryota</taxon>
        <taxon>Metazoa</taxon>
        <taxon>Ecdysozoa</taxon>
        <taxon>Arthropoda</taxon>
        <taxon>Crustacea</taxon>
        <taxon>Branchiopoda</taxon>
        <taxon>Diplostraca</taxon>
        <taxon>Cladocera</taxon>
        <taxon>Anomopoda</taxon>
        <taxon>Daphniidae</taxon>
        <taxon>Daphnia</taxon>
    </lineage>
</organism>
<dbReference type="PROSITE" id="PS50878">
    <property type="entry name" value="RT_POL"/>
    <property type="match status" value="1"/>
</dbReference>
<keyword evidence="2" id="KW-0233">DNA recombination</keyword>
<dbReference type="PANTHER" id="PTHR33050:SF7">
    <property type="entry name" value="RIBONUCLEASE H"/>
    <property type="match status" value="1"/>
</dbReference>
<dbReference type="GO" id="GO:0071897">
    <property type="term" value="P:DNA biosynthetic process"/>
    <property type="evidence" value="ECO:0007669"/>
    <property type="project" value="UniProtKB-ARBA"/>
</dbReference>
<evidence type="ECO:0000259" key="4">
    <source>
        <dbReference type="PROSITE" id="PS50878"/>
    </source>
</evidence>
<feature type="compositionally biased region" description="Low complexity" evidence="3">
    <location>
        <begin position="315"/>
        <end position="326"/>
    </location>
</feature>
<feature type="region of interest" description="Disordered" evidence="3">
    <location>
        <begin position="909"/>
        <end position="943"/>
    </location>
</feature>
<keyword evidence="6" id="KW-1185">Reference proteome</keyword>
<dbReference type="Gene3D" id="1.10.443.10">
    <property type="entry name" value="Intergrase catalytic core"/>
    <property type="match status" value="1"/>
</dbReference>
<dbReference type="EMBL" id="CAKKLH010000147">
    <property type="protein sequence ID" value="CAH0104639.1"/>
    <property type="molecule type" value="Genomic_DNA"/>
</dbReference>
<dbReference type="InterPro" id="IPR052055">
    <property type="entry name" value="Hepadnavirus_pol/RT"/>
</dbReference>
<keyword evidence="1" id="KW-0238">DNA-binding</keyword>
<dbReference type="Gene3D" id="1.10.150.130">
    <property type="match status" value="1"/>
</dbReference>
<protein>
    <recommendedName>
        <fullName evidence="4">Reverse transcriptase domain-containing protein</fullName>
    </recommendedName>
</protein>
<dbReference type="GO" id="GO:0015074">
    <property type="term" value="P:DNA integration"/>
    <property type="evidence" value="ECO:0007669"/>
    <property type="project" value="InterPro"/>
</dbReference>
<name>A0A8J2RL86_9CRUS</name>
<dbReference type="GO" id="GO:0003677">
    <property type="term" value="F:DNA binding"/>
    <property type="evidence" value="ECO:0007669"/>
    <property type="project" value="UniProtKB-KW"/>
</dbReference>
<dbReference type="GO" id="GO:0006310">
    <property type="term" value="P:DNA recombination"/>
    <property type="evidence" value="ECO:0007669"/>
    <property type="project" value="UniProtKB-KW"/>
</dbReference>
<evidence type="ECO:0000256" key="1">
    <source>
        <dbReference type="ARBA" id="ARBA00023125"/>
    </source>
</evidence>
<proteinExistence type="predicted"/>